<dbReference type="EMBL" id="CP094326">
    <property type="protein sequence ID" value="UNY97519.1"/>
    <property type="molecule type" value="Genomic_DNA"/>
</dbReference>
<dbReference type="InterPro" id="IPR021215">
    <property type="entry name" value="DUF2752"/>
</dbReference>
<reference evidence="2 3" key="1">
    <citation type="journal article" date="2018" name="Int. J. Syst. Evol. Microbiol.">
        <title>Zhouia spongiae sp. nov., isolated from a marine sponge.</title>
        <authorList>
            <person name="Zhuang L."/>
            <person name="Lin B."/>
            <person name="Qin F."/>
            <person name="Luo L."/>
        </authorList>
    </citation>
    <scope>NUCLEOTIDE SEQUENCE [LARGE SCALE GENOMIC DNA]</scope>
    <source>
        <strain evidence="2 3">HN-Y44</strain>
    </source>
</reference>
<sequence>MKAFLLVSEQLMLPCLNKKLFGIECPGCGIQRSVALIWDGDLVGAFKMYPAIYTLIIMFLLIGIDIVTKKKDFSKLIIPLAIINAVIIITNYILKFI</sequence>
<protein>
    <submittedName>
        <fullName evidence="2">DUF2752 domain-containing protein</fullName>
    </submittedName>
</protein>
<accession>A0ABY3YI67</accession>
<keyword evidence="1" id="KW-1133">Transmembrane helix</keyword>
<feature type="transmembrane region" description="Helical" evidence="1">
    <location>
        <begin position="76"/>
        <end position="94"/>
    </location>
</feature>
<gene>
    <name evidence="2" type="ORF">MQE36_10525</name>
</gene>
<keyword evidence="1" id="KW-0812">Transmembrane</keyword>
<evidence type="ECO:0000313" key="3">
    <source>
        <dbReference type="Proteomes" id="UP000829476"/>
    </source>
</evidence>
<name>A0ABY3YI67_9FLAO</name>
<feature type="transmembrane region" description="Helical" evidence="1">
    <location>
        <begin position="48"/>
        <end position="67"/>
    </location>
</feature>
<proteinExistence type="predicted"/>
<keyword evidence="1" id="KW-0472">Membrane</keyword>
<evidence type="ECO:0000256" key="1">
    <source>
        <dbReference type="SAM" id="Phobius"/>
    </source>
</evidence>
<keyword evidence="3" id="KW-1185">Reference proteome</keyword>
<dbReference type="Pfam" id="PF10825">
    <property type="entry name" value="DUF2752"/>
    <property type="match status" value="1"/>
</dbReference>
<dbReference type="Proteomes" id="UP000829476">
    <property type="component" value="Chromosome"/>
</dbReference>
<organism evidence="2 3">
    <name type="scientific">Zhouia spongiae</name>
    <dbReference type="NCBI Taxonomy" id="2202721"/>
    <lineage>
        <taxon>Bacteria</taxon>
        <taxon>Pseudomonadati</taxon>
        <taxon>Bacteroidota</taxon>
        <taxon>Flavobacteriia</taxon>
        <taxon>Flavobacteriales</taxon>
        <taxon>Flavobacteriaceae</taxon>
        <taxon>Zhouia</taxon>
    </lineage>
</organism>
<dbReference type="RefSeq" id="WP_242935931.1">
    <property type="nucleotide sequence ID" value="NZ_CP094326.1"/>
</dbReference>
<evidence type="ECO:0000313" key="2">
    <source>
        <dbReference type="EMBL" id="UNY97519.1"/>
    </source>
</evidence>